<dbReference type="Gene3D" id="2.40.50.140">
    <property type="entry name" value="Nucleic acid-binding proteins"/>
    <property type="match status" value="2"/>
</dbReference>
<dbReference type="NCBIfam" id="NF004476">
    <property type="entry name" value="PRK05813.1"/>
    <property type="match status" value="1"/>
</dbReference>
<keyword evidence="1 2" id="KW-0238">DNA-binding</keyword>
<protein>
    <submittedName>
        <fullName evidence="3">Single-stranded DNA-binding protein</fullName>
    </submittedName>
</protein>
<evidence type="ECO:0000313" key="3">
    <source>
        <dbReference type="EMBL" id="MZL34945.1"/>
    </source>
</evidence>
<dbReference type="Proteomes" id="UP000477285">
    <property type="component" value="Unassembled WGS sequence"/>
</dbReference>
<gene>
    <name evidence="3" type="ORF">GT728_17580</name>
</gene>
<evidence type="ECO:0000256" key="2">
    <source>
        <dbReference type="PROSITE-ProRule" id="PRU00252"/>
    </source>
</evidence>
<dbReference type="RefSeq" id="WP_161234211.1">
    <property type="nucleotide sequence ID" value="NZ_JADMTA010000074.1"/>
</dbReference>
<dbReference type="GO" id="GO:0003697">
    <property type="term" value="F:single-stranded DNA binding"/>
    <property type="evidence" value="ECO:0007669"/>
    <property type="project" value="InterPro"/>
</dbReference>
<proteinExistence type="predicted"/>
<organism evidence="3 4">
    <name type="scientific">Blautia wexlerae</name>
    <dbReference type="NCBI Taxonomy" id="418240"/>
    <lineage>
        <taxon>Bacteria</taxon>
        <taxon>Bacillati</taxon>
        <taxon>Bacillota</taxon>
        <taxon>Clostridia</taxon>
        <taxon>Lachnospirales</taxon>
        <taxon>Lachnospiraceae</taxon>
        <taxon>Blautia</taxon>
    </lineage>
</organism>
<evidence type="ECO:0000313" key="4">
    <source>
        <dbReference type="Proteomes" id="UP000477285"/>
    </source>
</evidence>
<sequence>MSNDQQRGDKTLYDTTERIIENNQVHLRGKMVTGFSFSHELLGEGFYTAQVTVDRLSEVTDTIPIMVSERLIDVTQDYIGKYVEIRGQFRSYNQYNEEHNRLILHVFATKMEILEEEDYPINKIYLDGYICKPTVYRKTPLGREISDVLLAVNRSYHKSDYIPCICWGRNARYASSLEVSSHLQMEGRIQRREYSKRISETETESRTAYEVSVGSMKLLEE</sequence>
<dbReference type="AlphaFoldDB" id="A0A6L8T6M6"/>
<dbReference type="PROSITE" id="PS50935">
    <property type="entry name" value="SSB"/>
    <property type="match status" value="1"/>
</dbReference>
<dbReference type="Pfam" id="PF00436">
    <property type="entry name" value="SSB"/>
    <property type="match status" value="1"/>
</dbReference>
<dbReference type="EMBL" id="WWVQ01000061">
    <property type="protein sequence ID" value="MZL34945.1"/>
    <property type="molecule type" value="Genomic_DNA"/>
</dbReference>
<name>A0A6L8T6M6_9FIRM</name>
<dbReference type="SUPFAM" id="SSF50249">
    <property type="entry name" value="Nucleic acid-binding proteins"/>
    <property type="match status" value="1"/>
</dbReference>
<reference evidence="3 4" key="1">
    <citation type="journal article" date="2019" name="Nat. Med.">
        <title>A library of human gut bacterial isolates paired with longitudinal multiomics data enables mechanistic microbiome research.</title>
        <authorList>
            <person name="Poyet M."/>
            <person name="Groussin M."/>
            <person name="Gibbons S.M."/>
            <person name="Avila-Pacheco J."/>
            <person name="Jiang X."/>
            <person name="Kearney S.M."/>
            <person name="Perrotta A.R."/>
            <person name="Berdy B."/>
            <person name="Zhao S."/>
            <person name="Lieberman T.D."/>
            <person name="Swanson P.K."/>
            <person name="Smith M."/>
            <person name="Roesemann S."/>
            <person name="Alexander J.E."/>
            <person name="Rich S.A."/>
            <person name="Livny J."/>
            <person name="Vlamakis H."/>
            <person name="Clish C."/>
            <person name="Bullock K."/>
            <person name="Deik A."/>
            <person name="Scott J."/>
            <person name="Pierce K.A."/>
            <person name="Xavier R.J."/>
            <person name="Alm E.J."/>
        </authorList>
    </citation>
    <scope>NUCLEOTIDE SEQUENCE [LARGE SCALE GENOMIC DNA]</scope>
    <source>
        <strain evidence="3 4">BIOML-A1</strain>
    </source>
</reference>
<accession>A0A6L8T6M6</accession>
<dbReference type="InterPro" id="IPR012340">
    <property type="entry name" value="NA-bd_OB-fold"/>
</dbReference>
<dbReference type="InterPro" id="IPR000424">
    <property type="entry name" value="Primosome_PriB/ssb"/>
</dbReference>
<comment type="caution">
    <text evidence="3">The sequence shown here is derived from an EMBL/GenBank/DDBJ whole genome shotgun (WGS) entry which is preliminary data.</text>
</comment>
<evidence type="ECO:0000256" key="1">
    <source>
        <dbReference type="ARBA" id="ARBA00023125"/>
    </source>
</evidence>